<gene>
    <name evidence="1" type="ORF">AVEN_260589_1</name>
</gene>
<name>A0A4Y2QXA5_ARAVE</name>
<accession>A0A4Y2QXA5</accession>
<dbReference type="Proteomes" id="UP000499080">
    <property type="component" value="Unassembled WGS sequence"/>
</dbReference>
<dbReference type="AlphaFoldDB" id="A0A4Y2QXA5"/>
<comment type="caution">
    <text evidence="1">The sequence shown here is derived from an EMBL/GenBank/DDBJ whole genome shotgun (WGS) entry which is preliminary data.</text>
</comment>
<reference evidence="1 2" key="1">
    <citation type="journal article" date="2019" name="Sci. Rep.">
        <title>Orb-weaving spider Araneus ventricosus genome elucidates the spidroin gene catalogue.</title>
        <authorList>
            <person name="Kono N."/>
            <person name="Nakamura H."/>
            <person name="Ohtoshi R."/>
            <person name="Moran D.A.P."/>
            <person name="Shinohara A."/>
            <person name="Yoshida Y."/>
            <person name="Fujiwara M."/>
            <person name="Mori M."/>
            <person name="Tomita M."/>
            <person name="Arakawa K."/>
        </authorList>
    </citation>
    <scope>NUCLEOTIDE SEQUENCE [LARGE SCALE GENOMIC DNA]</scope>
</reference>
<sequence length="106" mass="11652">MSSASFCHCFTSDIVNTYFAYLAVIYTSKMEEQQACEKVCIKLADPFTEALQQVMARIVLAGPIAMNSTDVPNRAEYPQKTIRKLGDGFTSTSDLHVGAVIDANHD</sequence>
<evidence type="ECO:0000313" key="2">
    <source>
        <dbReference type="Proteomes" id="UP000499080"/>
    </source>
</evidence>
<organism evidence="1 2">
    <name type="scientific">Araneus ventricosus</name>
    <name type="common">Orbweaver spider</name>
    <name type="synonym">Epeira ventricosa</name>
    <dbReference type="NCBI Taxonomy" id="182803"/>
    <lineage>
        <taxon>Eukaryota</taxon>
        <taxon>Metazoa</taxon>
        <taxon>Ecdysozoa</taxon>
        <taxon>Arthropoda</taxon>
        <taxon>Chelicerata</taxon>
        <taxon>Arachnida</taxon>
        <taxon>Araneae</taxon>
        <taxon>Araneomorphae</taxon>
        <taxon>Entelegynae</taxon>
        <taxon>Araneoidea</taxon>
        <taxon>Araneidae</taxon>
        <taxon>Araneus</taxon>
    </lineage>
</organism>
<keyword evidence="2" id="KW-1185">Reference proteome</keyword>
<evidence type="ECO:0000313" key="1">
    <source>
        <dbReference type="EMBL" id="GBN67856.1"/>
    </source>
</evidence>
<proteinExistence type="predicted"/>
<protein>
    <submittedName>
        <fullName evidence="1">Uncharacterized protein</fullName>
    </submittedName>
</protein>
<dbReference type="EMBL" id="BGPR01223733">
    <property type="protein sequence ID" value="GBN67856.1"/>
    <property type="molecule type" value="Genomic_DNA"/>
</dbReference>